<dbReference type="Proteomes" id="UP000316215">
    <property type="component" value="Chromosome"/>
</dbReference>
<evidence type="ECO:0000256" key="2">
    <source>
        <dbReference type="ARBA" id="ARBA00022737"/>
    </source>
</evidence>
<dbReference type="PROSITE" id="PS51318">
    <property type="entry name" value="TAT"/>
    <property type="match status" value="1"/>
</dbReference>
<dbReference type="AlphaFoldDB" id="A0A514JQL2"/>
<dbReference type="GO" id="GO:0008305">
    <property type="term" value="C:integrin complex"/>
    <property type="evidence" value="ECO:0007669"/>
    <property type="project" value="InterPro"/>
</dbReference>
<dbReference type="InterPro" id="IPR006311">
    <property type="entry name" value="TAT_signal"/>
</dbReference>
<evidence type="ECO:0000313" key="6">
    <source>
        <dbReference type="EMBL" id="QDI69620.1"/>
    </source>
</evidence>
<dbReference type="InterPro" id="IPR013517">
    <property type="entry name" value="FG-GAP"/>
</dbReference>
<dbReference type="PANTHER" id="PTHR23221">
    <property type="entry name" value="GLYCOSYLPHOSPHATIDYLINOSITOL PHOSPHOLIPASE D"/>
    <property type="match status" value="1"/>
</dbReference>
<dbReference type="KEGG" id="sast:CD934_13585"/>
<dbReference type="SMART" id="SM00191">
    <property type="entry name" value="Int_alpha"/>
    <property type="match status" value="5"/>
</dbReference>
<evidence type="ECO:0008006" key="8">
    <source>
        <dbReference type="Google" id="ProtNLM"/>
    </source>
</evidence>
<feature type="chain" id="PRO_5021879922" description="Integrin-like protein" evidence="5">
    <location>
        <begin position="31"/>
        <end position="482"/>
    </location>
</feature>
<protein>
    <recommendedName>
        <fullName evidence="8">Integrin-like protein</fullName>
    </recommendedName>
</protein>
<dbReference type="PROSITE" id="PS51470">
    <property type="entry name" value="FG_GAP"/>
    <property type="match status" value="2"/>
</dbReference>
<dbReference type="InterPro" id="IPR028994">
    <property type="entry name" value="Integrin_alpha_N"/>
</dbReference>
<organism evidence="6 7">
    <name type="scientific">Streptomyces calvus</name>
    <dbReference type="NCBI Taxonomy" id="67282"/>
    <lineage>
        <taxon>Bacteria</taxon>
        <taxon>Bacillati</taxon>
        <taxon>Actinomycetota</taxon>
        <taxon>Actinomycetes</taxon>
        <taxon>Kitasatosporales</taxon>
        <taxon>Streptomycetaceae</taxon>
        <taxon>Streptomyces</taxon>
    </lineage>
</organism>
<evidence type="ECO:0000256" key="5">
    <source>
        <dbReference type="SAM" id="SignalP"/>
    </source>
</evidence>
<gene>
    <name evidence="6" type="ORF">CD934_13585</name>
</gene>
<keyword evidence="7" id="KW-1185">Reference proteome</keyword>
<dbReference type="GO" id="GO:0007155">
    <property type="term" value="P:cell adhesion"/>
    <property type="evidence" value="ECO:0007669"/>
    <property type="project" value="InterPro"/>
</dbReference>
<proteinExistence type="predicted"/>
<dbReference type="RefSeq" id="WP_142232149.1">
    <property type="nucleotide sequence ID" value="NZ_CP022310.1"/>
</dbReference>
<evidence type="ECO:0000313" key="7">
    <source>
        <dbReference type="Proteomes" id="UP000316215"/>
    </source>
</evidence>
<evidence type="ECO:0000256" key="4">
    <source>
        <dbReference type="ARBA" id="ARBA00023180"/>
    </source>
</evidence>
<dbReference type="InterPro" id="IPR013519">
    <property type="entry name" value="Int_alpha_beta-p"/>
</dbReference>
<dbReference type="PRINTS" id="PR01185">
    <property type="entry name" value="INTEGRINA"/>
</dbReference>
<dbReference type="GO" id="GO:0016787">
    <property type="term" value="F:hydrolase activity"/>
    <property type="evidence" value="ECO:0007669"/>
    <property type="project" value="UniProtKB-KW"/>
</dbReference>
<feature type="signal peptide" evidence="5">
    <location>
        <begin position="1"/>
        <end position="30"/>
    </location>
</feature>
<keyword evidence="4" id="KW-0325">Glycoprotein</keyword>
<dbReference type="Gene3D" id="2.130.10.130">
    <property type="entry name" value="Integrin alpha, N-terminal"/>
    <property type="match status" value="3"/>
</dbReference>
<keyword evidence="3" id="KW-0378">Hydrolase</keyword>
<dbReference type="SUPFAM" id="SSF69318">
    <property type="entry name" value="Integrin alpha N-terminal domain"/>
    <property type="match status" value="1"/>
</dbReference>
<accession>A0A514JQL2</accession>
<sequence>MRSSRTVLAAAAALAAAVCTPLLTAPAASAAPAKLADDFNGDGYRDLVLLGGTHGKDGRVTVVYGTSTGPGTRVQTIHQDSSGIPGAVEEGDDWGFAATSADLDRDGYADLVVASPGEDVGDIQMRGGLTVVWGGAKGLGSGTVFHSPVAPEYAGSGDSFGLDVVAGDFDGDGDQDLTAISQSRAGAILLEGPFTRSGGKSGWQPLGEDYGYLSASQLAAGRVTADAATDLYILGTDLGGDRDMHAFFHRGGGGFARYPSQVHVPDDSGHQLGGGTVTTIGDFDKDGYGDLAVGRGYEQPDSERGYVAVHYGGPSGPDTARKPVTFTQDTAGVPGGRETGDHFGASVAAGDVNGDGYADLAVGVSGEDLAGKRDAGMVTVLLGRAGGLSGTGAKAYDQDTSGVAGAIENDDYVGWAVKLTDYTRDGRADLLVDTNEQLDNTRRGLVHLLKGSTSGTTGTGSKTYTVNTLKLPYTTLSGPFPH</sequence>
<reference evidence="6 7" key="1">
    <citation type="submission" date="2017-07" db="EMBL/GenBank/DDBJ databases">
        <title>The Complete Genome of Streptomyces asterosporus-ZSY.</title>
        <authorList>
            <person name="Zhang S."/>
        </authorList>
    </citation>
    <scope>NUCLEOTIDE SEQUENCE [LARGE SCALE GENOMIC DNA]</scope>
    <source>
        <strain evidence="6 7">DSM 41452</strain>
    </source>
</reference>
<dbReference type="InterPro" id="IPR000413">
    <property type="entry name" value="Integrin_alpha"/>
</dbReference>
<keyword evidence="1 5" id="KW-0732">Signal</keyword>
<dbReference type="PANTHER" id="PTHR23221:SF7">
    <property type="entry name" value="PHOSPHATIDYLINOSITOL-GLYCAN-SPECIFIC PHOSPHOLIPASE D"/>
    <property type="match status" value="1"/>
</dbReference>
<dbReference type="Pfam" id="PF13517">
    <property type="entry name" value="FG-GAP_3"/>
    <property type="match status" value="1"/>
</dbReference>
<keyword evidence="2" id="KW-0677">Repeat</keyword>
<dbReference type="EMBL" id="CP022310">
    <property type="protein sequence ID" value="QDI69620.1"/>
    <property type="molecule type" value="Genomic_DNA"/>
</dbReference>
<evidence type="ECO:0000256" key="1">
    <source>
        <dbReference type="ARBA" id="ARBA00022729"/>
    </source>
</evidence>
<evidence type="ECO:0000256" key="3">
    <source>
        <dbReference type="ARBA" id="ARBA00022801"/>
    </source>
</evidence>
<name>A0A514JQL2_9ACTN</name>
<dbReference type="Pfam" id="PF01839">
    <property type="entry name" value="FG-GAP"/>
    <property type="match status" value="2"/>
</dbReference>